<comment type="similarity">
    <text evidence="2">Belongs to the GSP F family.</text>
</comment>
<evidence type="ECO:0000256" key="4">
    <source>
        <dbReference type="ARBA" id="ARBA00022692"/>
    </source>
</evidence>
<dbReference type="InterPro" id="IPR018076">
    <property type="entry name" value="T2SS_GspF_dom"/>
</dbReference>
<keyword evidence="5 7" id="KW-1133">Transmembrane helix</keyword>
<organism evidence="9 10">
    <name type="scientific">Clostridium intestinale DSM 6191</name>
    <dbReference type="NCBI Taxonomy" id="1121320"/>
    <lineage>
        <taxon>Bacteria</taxon>
        <taxon>Bacillati</taxon>
        <taxon>Bacillota</taxon>
        <taxon>Clostridia</taxon>
        <taxon>Eubacteriales</taxon>
        <taxon>Clostridiaceae</taxon>
        <taxon>Clostridium</taxon>
    </lineage>
</organism>
<evidence type="ECO:0000313" key="10">
    <source>
        <dbReference type="Proteomes" id="UP000184241"/>
    </source>
</evidence>
<evidence type="ECO:0000256" key="7">
    <source>
        <dbReference type="SAM" id="Phobius"/>
    </source>
</evidence>
<feature type="domain" description="Type II secretion system protein GspF" evidence="8">
    <location>
        <begin position="220"/>
        <end position="340"/>
    </location>
</feature>
<dbReference type="PANTHER" id="PTHR30012:SF0">
    <property type="entry name" value="TYPE II SECRETION SYSTEM PROTEIN F-RELATED"/>
    <property type="match status" value="1"/>
</dbReference>
<feature type="transmembrane region" description="Helical" evidence="7">
    <location>
        <begin position="119"/>
        <end position="141"/>
    </location>
</feature>
<feature type="transmembrane region" description="Helical" evidence="7">
    <location>
        <begin position="322"/>
        <end position="342"/>
    </location>
</feature>
<dbReference type="PANTHER" id="PTHR30012">
    <property type="entry name" value="GENERAL SECRETION PATHWAY PROTEIN"/>
    <property type="match status" value="1"/>
</dbReference>
<dbReference type="AlphaFoldDB" id="A0A1M5Z106"/>
<dbReference type="GO" id="GO:0005886">
    <property type="term" value="C:plasma membrane"/>
    <property type="evidence" value="ECO:0007669"/>
    <property type="project" value="UniProtKB-SubCell"/>
</dbReference>
<evidence type="ECO:0000256" key="2">
    <source>
        <dbReference type="ARBA" id="ARBA00005745"/>
    </source>
</evidence>
<dbReference type="InterPro" id="IPR042094">
    <property type="entry name" value="T2SS_GspF_sf"/>
</dbReference>
<dbReference type="Proteomes" id="UP000184241">
    <property type="component" value="Unassembled WGS sequence"/>
</dbReference>
<evidence type="ECO:0000256" key="1">
    <source>
        <dbReference type="ARBA" id="ARBA00004651"/>
    </source>
</evidence>
<accession>A0A1M5Z106</accession>
<dbReference type="EMBL" id="FQXU01000007">
    <property type="protein sequence ID" value="SHI17553.1"/>
    <property type="molecule type" value="Genomic_DNA"/>
</dbReference>
<gene>
    <name evidence="9" type="ORF">SAMN02745941_02397</name>
</gene>
<sequence>MVIFMKINRKEINYENLSYILINISEMIDSGINILAAMDILEDGIDGSRNKLIINRMKENIKSGHSISEAFKSEDSMPKLCNELVAIAEETGSLNKVLIQLSSYYKKLYSFKKQVISSLAYPIILFLLLVIMVVFLFIMLVPSFSEMYASMEIVPSWLLGKLFNLREFADKNTLIFYIYTAIYGIVMPYVVVVYFFKELAIRNILKLKIVFQYKEYIMLMMLNMIFESGINLQRAFSKFSKEIKNPLIKSHIKEINDGLLKGKSLKFTLKQEKIFSEYTLAVISIGEEIGKLSENINRAMIKSEENLVQKTKKISGAIQPTFILIISFLIVGIVLTFLMPLYQGIKI</sequence>
<evidence type="ECO:0000256" key="5">
    <source>
        <dbReference type="ARBA" id="ARBA00022989"/>
    </source>
</evidence>
<keyword evidence="6 7" id="KW-0472">Membrane</keyword>
<dbReference type="InterPro" id="IPR003004">
    <property type="entry name" value="GspF/PilC"/>
</dbReference>
<evidence type="ECO:0000256" key="3">
    <source>
        <dbReference type="ARBA" id="ARBA00022475"/>
    </source>
</evidence>
<evidence type="ECO:0000256" key="6">
    <source>
        <dbReference type="ARBA" id="ARBA00023136"/>
    </source>
</evidence>
<dbReference type="Pfam" id="PF00482">
    <property type="entry name" value="T2SSF"/>
    <property type="match status" value="2"/>
</dbReference>
<evidence type="ECO:0000259" key="8">
    <source>
        <dbReference type="Pfam" id="PF00482"/>
    </source>
</evidence>
<dbReference type="PRINTS" id="PR00812">
    <property type="entry name" value="BCTERIALGSPF"/>
</dbReference>
<reference evidence="9 10" key="1">
    <citation type="submission" date="2016-11" db="EMBL/GenBank/DDBJ databases">
        <authorList>
            <person name="Jaros S."/>
            <person name="Januszkiewicz K."/>
            <person name="Wedrychowicz H."/>
        </authorList>
    </citation>
    <scope>NUCLEOTIDE SEQUENCE [LARGE SCALE GENOMIC DNA]</scope>
    <source>
        <strain evidence="9 10">DSM 6191</strain>
    </source>
</reference>
<feature type="transmembrane region" description="Helical" evidence="7">
    <location>
        <begin position="176"/>
        <end position="196"/>
    </location>
</feature>
<keyword evidence="3" id="KW-1003">Cell membrane</keyword>
<proteinExistence type="inferred from homology"/>
<name>A0A1M5Z106_9CLOT</name>
<evidence type="ECO:0000313" key="9">
    <source>
        <dbReference type="EMBL" id="SHI17553.1"/>
    </source>
</evidence>
<feature type="domain" description="Type II secretion system protein GspF" evidence="8">
    <location>
        <begin position="23"/>
        <end position="142"/>
    </location>
</feature>
<keyword evidence="4 7" id="KW-0812">Transmembrane</keyword>
<comment type="subcellular location">
    <subcellularLocation>
        <location evidence="1">Cell membrane</location>
        <topology evidence="1">Multi-pass membrane protein</topology>
    </subcellularLocation>
</comment>
<dbReference type="Gene3D" id="1.20.81.30">
    <property type="entry name" value="Type II secretion system (T2SS), domain F"/>
    <property type="match status" value="2"/>
</dbReference>
<protein>
    <submittedName>
        <fullName evidence="9">Type II secretion system protein F (GspF)</fullName>
    </submittedName>
</protein>